<dbReference type="InterPro" id="IPR010323">
    <property type="entry name" value="DUF924"/>
</dbReference>
<keyword evidence="2" id="KW-1185">Reference proteome</keyword>
<dbReference type="SUPFAM" id="SSF48452">
    <property type="entry name" value="TPR-like"/>
    <property type="match status" value="1"/>
</dbReference>
<sequence>MATAVLDFWFGLTSEQQFARDDALDRTIAARFAAMRDGVLRARAEGWRDDPDTLLAAIILLDQFSRNLHRGAAEAYAADGLARELTRTAIGRGWEGRYPPERRVFLYMPLMHAEDLAEQDLSVTKFEALGLADNIAFAHDHRDVIVAYGRFPSRNAALGRESTDAERAYLARPDAGW</sequence>
<name>A0ABU8H0R2_9SPHN</name>
<dbReference type="RefSeq" id="WP_336544700.1">
    <property type="nucleotide sequence ID" value="NZ_JBBBDM010000002.1"/>
</dbReference>
<dbReference type="Gene3D" id="1.25.40.10">
    <property type="entry name" value="Tetratricopeptide repeat domain"/>
    <property type="match status" value="1"/>
</dbReference>
<dbReference type="InterPro" id="IPR011990">
    <property type="entry name" value="TPR-like_helical_dom_sf"/>
</dbReference>
<evidence type="ECO:0000313" key="1">
    <source>
        <dbReference type="EMBL" id="MEI5686575.1"/>
    </source>
</evidence>
<proteinExistence type="predicted"/>
<dbReference type="Pfam" id="PF06041">
    <property type="entry name" value="DUF924"/>
    <property type="match status" value="1"/>
</dbReference>
<comment type="caution">
    <text evidence="1">The sequence shown here is derived from an EMBL/GenBank/DDBJ whole genome shotgun (WGS) entry which is preliminary data.</text>
</comment>
<dbReference type="Proteomes" id="UP001367771">
    <property type="component" value="Unassembled WGS sequence"/>
</dbReference>
<gene>
    <name evidence="1" type="ORF">V8201_05720</name>
</gene>
<organism evidence="1 2">
    <name type="scientific">Sphingomonas kyungheensis</name>
    <dbReference type="NCBI Taxonomy" id="1069987"/>
    <lineage>
        <taxon>Bacteria</taxon>
        <taxon>Pseudomonadati</taxon>
        <taxon>Pseudomonadota</taxon>
        <taxon>Alphaproteobacteria</taxon>
        <taxon>Sphingomonadales</taxon>
        <taxon>Sphingomonadaceae</taxon>
        <taxon>Sphingomonas</taxon>
    </lineage>
</organism>
<reference evidence="1 2" key="1">
    <citation type="journal article" date="2013" name="Int. J. Syst. Evol. Microbiol.">
        <title>Sphingomonas kyungheensis sp. nov., a bacterium with ginsenoside-converting activity isolated from soil of a ginseng field.</title>
        <authorList>
            <person name="Son H.M."/>
            <person name="Yang J.E."/>
            <person name="Park Y."/>
            <person name="Han C.K."/>
            <person name="Kim S.G."/>
            <person name="Kook M."/>
            <person name="Yi T.H."/>
        </authorList>
    </citation>
    <scope>NUCLEOTIDE SEQUENCE [LARGE SCALE GENOMIC DNA]</scope>
    <source>
        <strain evidence="1 2">LMG 26582</strain>
    </source>
</reference>
<accession>A0ABU8H0R2</accession>
<dbReference type="EMBL" id="JBBBDM010000002">
    <property type="protein sequence ID" value="MEI5686575.1"/>
    <property type="molecule type" value="Genomic_DNA"/>
</dbReference>
<dbReference type="Gene3D" id="1.20.58.320">
    <property type="entry name" value="TPR-like"/>
    <property type="match status" value="1"/>
</dbReference>
<evidence type="ECO:0000313" key="2">
    <source>
        <dbReference type="Proteomes" id="UP001367771"/>
    </source>
</evidence>
<protein>
    <submittedName>
        <fullName evidence="1">DUF924 family protein</fullName>
    </submittedName>
</protein>